<accession>A0A4Q7ICN7</accession>
<proteinExistence type="predicted"/>
<dbReference type="Proteomes" id="UP000863257">
    <property type="component" value="Unassembled WGS sequence"/>
</dbReference>
<protein>
    <submittedName>
        <fullName evidence="1">Uncharacterized protein</fullName>
    </submittedName>
</protein>
<dbReference type="EMBL" id="DACRBY010000014">
    <property type="protein sequence ID" value="HAS8540558.1"/>
    <property type="molecule type" value="Genomic_DNA"/>
</dbReference>
<name>A0A4Q7ICN7_VIBVL</name>
<organism evidence="1">
    <name type="scientific">Vibrio vulnificus</name>
    <dbReference type="NCBI Taxonomy" id="672"/>
    <lineage>
        <taxon>Bacteria</taxon>
        <taxon>Pseudomonadati</taxon>
        <taxon>Pseudomonadota</taxon>
        <taxon>Gammaproteobacteria</taxon>
        <taxon>Vibrionales</taxon>
        <taxon>Vibrionaceae</taxon>
        <taxon>Vibrio</taxon>
    </lineage>
</organism>
<reference evidence="1" key="2">
    <citation type="submission" date="2019-01" db="EMBL/GenBank/DDBJ databases">
        <authorList>
            <consortium name="NCBI Pathogen Detection Project"/>
        </authorList>
    </citation>
    <scope>NUCLEOTIDE SEQUENCE</scope>
    <source>
        <strain evidence="1">BCW_3452</strain>
    </source>
</reference>
<evidence type="ECO:0000313" key="1">
    <source>
        <dbReference type="EMBL" id="HAS8540558.1"/>
    </source>
</evidence>
<comment type="caution">
    <text evidence="1">The sequence shown here is derived from an EMBL/GenBank/DDBJ whole genome shotgun (WGS) entry which is preliminary data.</text>
</comment>
<sequence>MGANIIQLLSHSELINKPAIARSLKFAAIKKELLKRSPKGSVFYCSIDAVITVVRQSTQLT</sequence>
<reference evidence="1" key="1">
    <citation type="journal article" date="2018" name="Genome Biol.">
        <title>SKESA: strategic k-mer extension for scrupulous assemblies.</title>
        <authorList>
            <person name="Souvorov A."/>
            <person name="Agarwala R."/>
            <person name="Lipman D.J."/>
        </authorList>
    </citation>
    <scope>NUCLEOTIDE SEQUENCE</scope>
    <source>
        <strain evidence="1">BCW_3452</strain>
    </source>
</reference>
<gene>
    <name evidence="1" type="ORF">I7730_12250</name>
</gene>
<dbReference type="AlphaFoldDB" id="A0A4Q7ICN7"/>